<evidence type="ECO:0000313" key="1">
    <source>
        <dbReference type="EMBL" id="QCD85602.1"/>
    </source>
</evidence>
<evidence type="ECO:0000313" key="2">
    <source>
        <dbReference type="Proteomes" id="UP000501690"/>
    </source>
</evidence>
<proteinExistence type="predicted"/>
<dbReference type="AlphaFoldDB" id="A0A4D6LAL2"/>
<keyword evidence="2" id="KW-1185">Reference proteome</keyword>
<sequence>MHLGQPCIGTLHANFVLSNQKNTENSVQSIVEILHLNQTWGIEDAHRNGFNGQINIKCIRNSEEILAFRKQLVEDDLPMTKTTEPCFLMKVVSTCHSLVVFSGSPNTPALIGECQKDS</sequence>
<accession>A0A4D6LAL2</accession>
<gene>
    <name evidence="1" type="ORF">DEO72_LG3g121</name>
</gene>
<organism evidence="1 2">
    <name type="scientific">Vigna unguiculata</name>
    <name type="common">Cowpea</name>
    <dbReference type="NCBI Taxonomy" id="3917"/>
    <lineage>
        <taxon>Eukaryota</taxon>
        <taxon>Viridiplantae</taxon>
        <taxon>Streptophyta</taxon>
        <taxon>Embryophyta</taxon>
        <taxon>Tracheophyta</taxon>
        <taxon>Spermatophyta</taxon>
        <taxon>Magnoliopsida</taxon>
        <taxon>eudicotyledons</taxon>
        <taxon>Gunneridae</taxon>
        <taxon>Pentapetalae</taxon>
        <taxon>rosids</taxon>
        <taxon>fabids</taxon>
        <taxon>Fabales</taxon>
        <taxon>Fabaceae</taxon>
        <taxon>Papilionoideae</taxon>
        <taxon>50 kb inversion clade</taxon>
        <taxon>NPAAA clade</taxon>
        <taxon>indigoferoid/millettioid clade</taxon>
        <taxon>Phaseoleae</taxon>
        <taxon>Vigna</taxon>
    </lineage>
</organism>
<reference evidence="1 2" key="1">
    <citation type="submission" date="2019-04" db="EMBL/GenBank/DDBJ databases">
        <title>An improved genome assembly and genetic linkage map for asparagus bean, Vigna unguiculata ssp. sesquipedialis.</title>
        <authorList>
            <person name="Xia Q."/>
            <person name="Zhang R."/>
            <person name="Dong Y."/>
        </authorList>
    </citation>
    <scope>NUCLEOTIDE SEQUENCE [LARGE SCALE GENOMIC DNA]</scope>
    <source>
        <tissue evidence="1">Leaf</tissue>
    </source>
</reference>
<dbReference type="Proteomes" id="UP000501690">
    <property type="component" value="Linkage Group LG3"/>
</dbReference>
<protein>
    <submittedName>
        <fullName evidence="1">Uncharacterized protein</fullName>
    </submittedName>
</protein>
<name>A0A4D6LAL2_VIGUN</name>
<dbReference type="EMBL" id="CP039347">
    <property type="protein sequence ID" value="QCD85602.1"/>
    <property type="molecule type" value="Genomic_DNA"/>
</dbReference>